<dbReference type="GeneID" id="60422294"/>
<dbReference type="GO" id="GO:0005829">
    <property type="term" value="C:cytosol"/>
    <property type="evidence" value="ECO:0007669"/>
    <property type="project" value="TreeGrafter"/>
</dbReference>
<dbReference type="NCBIfam" id="TIGR01484">
    <property type="entry name" value="HAD-SF-IIB"/>
    <property type="match status" value="1"/>
</dbReference>
<dbReference type="EMBL" id="CP012850">
    <property type="protein sequence ID" value="ALI36538.1"/>
    <property type="molecule type" value="Genomic_DNA"/>
</dbReference>
<dbReference type="EC" id="3.1.3.18" evidence="1"/>
<evidence type="ECO:0000313" key="3">
    <source>
        <dbReference type="Proteomes" id="UP000058925"/>
    </source>
</evidence>
<gene>
    <name evidence="2" type="primary">ybiV</name>
    <name evidence="2" type="ORF">NMY3_02342</name>
</gene>
<dbReference type="SUPFAM" id="SSF56784">
    <property type="entry name" value="HAD-like"/>
    <property type="match status" value="1"/>
</dbReference>
<dbReference type="OrthoDB" id="120822at2157"/>
<sequence length="231" mass="25499">MRSIKFFAIDIDGTLTINGNGALNLDALAKLRYLVKLGYKVIFVTGRSSLEAYILSIYGGTTQIAIGENGGVITTSPVDHKLLANKDNCLKGFNLLAKSIKDVNQKPVFPRSTEIVLERTFDINEGNKIFRENNLDLKLVDSNYAFHINEAKINKGFGLGILLKKLNIDFDEVVAIGDSETDIPMFEQSKFSFTFESSSENVRKSATHLVVGMNGEGLINAIDLIMRGKVF</sequence>
<dbReference type="Gene3D" id="3.90.1070.10">
    <property type="match status" value="1"/>
</dbReference>
<dbReference type="KEGG" id="taa:NMY3_02342"/>
<dbReference type="InterPro" id="IPR006379">
    <property type="entry name" value="HAD-SF_hydro_IIB"/>
</dbReference>
<keyword evidence="2" id="KW-0378">Hydrolase</keyword>
<dbReference type="NCBIfam" id="TIGR01487">
    <property type="entry name" value="Pglycolate_arch"/>
    <property type="match status" value="1"/>
</dbReference>
<organism evidence="2 3">
    <name type="scientific">Candidatus Nitrosocosmicus oleophilus</name>
    <dbReference type="NCBI Taxonomy" id="1353260"/>
    <lineage>
        <taxon>Archaea</taxon>
        <taxon>Nitrososphaerota</taxon>
        <taxon>Nitrososphaeria</taxon>
        <taxon>Nitrososphaerales</taxon>
        <taxon>Nitrososphaeraceae</taxon>
        <taxon>Candidatus Nitrosocosmicus</taxon>
    </lineage>
</organism>
<dbReference type="NCBIfam" id="TIGR01482">
    <property type="entry name" value="SPP-subfamily"/>
    <property type="match status" value="1"/>
</dbReference>
<accession>A0A654LYL0</accession>
<dbReference type="Gene3D" id="3.40.50.1000">
    <property type="entry name" value="HAD superfamily/HAD-like"/>
    <property type="match status" value="1"/>
</dbReference>
<dbReference type="RefSeq" id="WP_196815782.1">
    <property type="nucleotide sequence ID" value="NZ_CP012850.1"/>
</dbReference>
<evidence type="ECO:0000256" key="1">
    <source>
        <dbReference type="NCBIfam" id="TIGR01487"/>
    </source>
</evidence>
<keyword evidence="3" id="KW-1185">Reference proteome</keyword>
<dbReference type="Proteomes" id="UP000058925">
    <property type="component" value="Chromosome"/>
</dbReference>
<name>A0A654LYL0_9ARCH</name>
<reference evidence="3" key="1">
    <citation type="submission" date="2015-10" db="EMBL/GenBank/DDBJ databases">
        <title>Niche specialization of a soil ammonia-oxidizing archaeon, Candidatus Nitrosocosmicus oleophilus.</title>
        <authorList>
            <person name="Jung M.-Y."/>
            <person name="Rhee S.-K."/>
        </authorList>
    </citation>
    <scope>NUCLEOTIDE SEQUENCE [LARGE SCALE GENOMIC DNA]</scope>
    <source>
        <strain evidence="3">MY3</strain>
    </source>
</reference>
<dbReference type="AlphaFoldDB" id="A0A654LYL0"/>
<dbReference type="Pfam" id="PF08282">
    <property type="entry name" value="Hydrolase_3"/>
    <property type="match status" value="2"/>
</dbReference>
<dbReference type="PANTHER" id="PTHR10000">
    <property type="entry name" value="PHOSPHOSERINE PHOSPHATASE"/>
    <property type="match status" value="1"/>
</dbReference>
<evidence type="ECO:0000313" key="2">
    <source>
        <dbReference type="EMBL" id="ALI36538.1"/>
    </source>
</evidence>
<dbReference type="GO" id="GO:0000287">
    <property type="term" value="F:magnesium ion binding"/>
    <property type="evidence" value="ECO:0007669"/>
    <property type="project" value="TreeGrafter"/>
</dbReference>
<dbReference type="GO" id="GO:0008967">
    <property type="term" value="F:phosphoglycolate phosphatase activity"/>
    <property type="evidence" value="ECO:0007669"/>
    <property type="project" value="UniProtKB-UniRule"/>
</dbReference>
<protein>
    <recommendedName>
        <fullName evidence="1">Phosphoglycolate phosphatase</fullName>
        <ecNumber evidence="1">3.1.3.18</ecNumber>
    </recommendedName>
</protein>
<dbReference type="InterPro" id="IPR023214">
    <property type="entry name" value="HAD_sf"/>
</dbReference>
<proteinExistence type="predicted"/>
<dbReference type="PANTHER" id="PTHR10000:SF8">
    <property type="entry name" value="HAD SUPERFAMILY HYDROLASE-LIKE, TYPE 3"/>
    <property type="match status" value="1"/>
</dbReference>
<dbReference type="InterPro" id="IPR036412">
    <property type="entry name" value="HAD-like_sf"/>
</dbReference>